<reference evidence="2" key="1">
    <citation type="submission" date="2021-03" db="EMBL/GenBank/DDBJ databases">
        <title>Draft genome sequence of rust myrtle Austropuccinia psidii MF-1, a brazilian biotype.</title>
        <authorList>
            <person name="Quecine M.C."/>
            <person name="Pachon D.M.R."/>
            <person name="Bonatelli M.L."/>
            <person name="Correr F.H."/>
            <person name="Franceschini L.M."/>
            <person name="Leite T.F."/>
            <person name="Margarido G.R.A."/>
            <person name="Almeida C.A."/>
            <person name="Ferrarezi J.A."/>
            <person name="Labate C.A."/>
        </authorList>
    </citation>
    <scope>NUCLEOTIDE SEQUENCE</scope>
    <source>
        <strain evidence="2">MF-1</strain>
    </source>
</reference>
<dbReference type="AlphaFoldDB" id="A0A9Q3L1G3"/>
<proteinExistence type="predicted"/>
<dbReference type="EMBL" id="AVOT02136736">
    <property type="protein sequence ID" value="MBW0590051.1"/>
    <property type="molecule type" value="Genomic_DNA"/>
</dbReference>
<name>A0A9Q3L1G3_9BASI</name>
<keyword evidence="3" id="KW-1185">Reference proteome</keyword>
<evidence type="ECO:0000256" key="1">
    <source>
        <dbReference type="SAM" id="MobiDB-lite"/>
    </source>
</evidence>
<evidence type="ECO:0000313" key="2">
    <source>
        <dbReference type="EMBL" id="MBW0590051.1"/>
    </source>
</evidence>
<dbReference type="Proteomes" id="UP000765509">
    <property type="component" value="Unassembled WGS sequence"/>
</dbReference>
<organism evidence="2 3">
    <name type="scientific">Austropuccinia psidii MF-1</name>
    <dbReference type="NCBI Taxonomy" id="1389203"/>
    <lineage>
        <taxon>Eukaryota</taxon>
        <taxon>Fungi</taxon>
        <taxon>Dikarya</taxon>
        <taxon>Basidiomycota</taxon>
        <taxon>Pucciniomycotina</taxon>
        <taxon>Pucciniomycetes</taxon>
        <taxon>Pucciniales</taxon>
        <taxon>Sphaerophragmiaceae</taxon>
        <taxon>Austropuccinia</taxon>
    </lineage>
</organism>
<comment type="caution">
    <text evidence="2">The sequence shown here is derived from an EMBL/GenBank/DDBJ whole genome shotgun (WGS) entry which is preliminary data.</text>
</comment>
<protein>
    <submittedName>
        <fullName evidence="2">Uncharacterized protein</fullName>
    </submittedName>
</protein>
<evidence type="ECO:0000313" key="3">
    <source>
        <dbReference type="Proteomes" id="UP000765509"/>
    </source>
</evidence>
<feature type="region of interest" description="Disordered" evidence="1">
    <location>
        <begin position="146"/>
        <end position="165"/>
    </location>
</feature>
<gene>
    <name evidence="2" type="ORF">O181_129766</name>
</gene>
<sequence length="165" mass="19732">MIPPHLRDFRVPRDYALQRESTISRNRSLERREAEIVQSHKTWQNEPSYTFQHGSQQKTSRYHLHRTAYCNPSDLQRTSPMENGRQGIQPRVPLERTCRKLTRSGQTTKLPRGFTRLRHQQISDQESPYFPIPGRIPERKRIIRQEQDLCQPEEERVRSYDPELV</sequence>
<accession>A0A9Q3L1G3</accession>